<protein>
    <submittedName>
        <fullName evidence="1">Uncharacterized protein</fullName>
    </submittedName>
</protein>
<sequence length="37" mass="4486">MAVERLDGIHRMVVWKLCFLLTSLDQLFHKSIRRLME</sequence>
<evidence type="ECO:0000313" key="1">
    <source>
        <dbReference type="EMBL" id="DAE31582.1"/>
    </source>
</evidence>
<proteinExistence type="predicted"/>
<organism evidence="1">
    <name type="scientific">virus sp. ctBM815</name>
    <dbReference type="NCBI Taxonomy" id="2825806"/>
    <lineage>
        <taxon>Viruses</taxon>
    </lineage>
</organism>
<name>A0A8S5RJK8_9VIRU</name>
<accession>A0A8S5RJK8</accession>
<dbReference type="EMBL" id="BK059109">
    <property type="protein sequence ID" value="DAE31582.1"/>
    <property type="molecule type" value="Genomic_DNA"/>
</dbReference>
<reference evidence="1" key="1">
    <citation type="journal article" date="2021" name="Proc. Natl. Acad. Sci. U.S.A.">
        <title>A Catalog of Tens of Thousands of Viruses from Human Metagenomes Reveals Hidden Associations with Chronic Diseases.</title>
        <authorList>
            <person name="Tisza M.J."/>
            <person name="Buck C.B."/>
        </authorList>
    </citation>
    <scope>NUCLEOTIDE SEQUENCE</scope>
    <source>
        <strain evidence="1">CtBM815</strain>
    </source>
</reference>